<dbReference type="SUPFAM" id="SSF52172">
    <property type="entry name" value="CheY-like"/>
    <property type="match status" value="1"/>
</dbReference>
<dbReference type="InParanoid" id="A0A3N7E7H6"/>
<dbReference type="AlphaFoldDB" id="A0A3N7E7H6"/>
<keyword evidence="2" id="KW-1185">Reference proteome</keyword>
<accession>A0A3N7E7H6</accession>
<organism evidence="1 2">
    <name type="scientific">Populus trichocarpa</name>
    <name type="common">Western balsam poplar</name>
    <name type="synonym">Populus balsamifera subsp. trichocarpa</name>
    <dbReference type="NCBI Taxonomy" id="3694"/>
    <lineage>
        <taxon>Eukaryota</taxon>
        <taxon>Viridiplantae</taxon>
        <taxon>Streptophyta</taxon>
        <taxon>Embryophyta</taxon>
        <taxon>Tracheophyta</taxon>
        <taxon>Spermatophyta</taxon>
        <taxon>Magnoliopsida</taxon>
        <taxon>eudicotyledons</taxon>
        <taxon>Gunneridae</taxon>
        <taxon>Pentapetalae</taxon>
        <taxon>rosids</taxon>
        <taxon>fabids</taxon>
        <taxon>Malpighiales</taxon>
        <taxon>Salicaceae</taxon>
        <taxon>Saliceae</taxon>
        <taxon>Populus</taxon>
    </lineage>
</organism>
<evidence type="ECO:0000313" key="1">
    <source>
        <dbReference type="EMBL" id="RQO84436.1"/>
    </source>
</evidence>
<reference evidence="1 2" key="1">
    <citation type="journal article" date="2006" name="Science">
        <title>The genome of black cottonwood, Populus trichocarpa (Torr. &amp; Gray).</title>
        <authorList>
            <person name="Tuskan G.A."/>
            <person name="Difazio S."/>
            <person name="Jansson S."/>
            <person name="Bohlmann J."/>
            <person name="Grigoriev I."/>
            <person name="Hellsten U."/>
            <person name="Putnam N."/>
            <person name="Ralph S."/>
            <person name="Rombauts S."/>
            <person name="Salamov A."/>
            <person name="Schein J."/>
            <person name="Sterck L."/>
            <person name="Aerts A."/>
            <person name="Bhalerao R.R."/>
            <person name="Bhalerao R.P."/>
            <person name="Blaudez D."/>
            <person name="Boerjan W."/>
            <person name="Brun A."/>
            <person name="Brunner A."/>
            <person name="Busov V."/>
            <person name="Campbell M."/>
            <person name="Carlson J."/>
            <person name="Chalot M."/>
            <person name="Chapman J."/>
            <person name="Chen G.L."/>
            <person name="Cooper D."/>
            <person name="Coutinho P.M."/>
            <person name="Couturier J."/>
            <person name="Covert S."/>
            <person name="Cronk Q."/>
            <person name="Cunningham R."/>
            <person name="Davis J."/>
            <person name="Degroeve S."/>
            <person name="Dejardin A."/>
            <person name="Depamphilis C."/>
            <person name="Detter J."/>
            <person name="Dirks B."/>
            <person name="Dubchak I."/>
            <person name="Duplessis S."/>
            <person name="Ehlting J."/>
            <person name="Ellis B."/>
            <person name="Gendler K."/>
            <person name="Goodstein D."/>
            <person name="Gribskov M."/>
            <person name="Grimwood J."/>
            <person name="Groover A."/>
            <person name="Gunter L."/>
            <person name="Hamberger B."/>
            <person name="Heinze B."/>
            <person name="Helariutta Y."/>
            <person name="Henrissat B."/>
            <person name="Holligan D."/>
            <person name="Holt R."/>
            <person name="Huang W."/>
            <person name="Islam-Faridi N."/>
            <person name="Jones S."/>
            <person name="Jones-Rhoades M."/>
            <person name="Jorgensen R."/>
            <person name="Joshi C."/>
            <person name="Kangasjarvi J."/>
            <person name="Karlsson J."/>
            <person name="Kelleher C."/>
            <person name="Kirkpatrick R."/>
            <person name="Kirst M."/>
            <person name="Kohler A."/>
            <person name="Kalluri U."/>
            <person name="Larimer F."/>
            <person name="Leebens-Mack J."/>
            <person name="Leple J.C."/>
            <person name="Locascio P."/>
            <person name="Lou Y."/>
            <person name="Lucas S."/>
            <person name="Martin F."/>
            <person name="Montanini B."/>
            <person name="Napoli C."/>
            <person name="Nelson D.R."/>
            <person name="Nelson C."/>
            <person name="Nieminen K."/>
            <person name="Nilsson O."/>
            <person name="Pereda V."/>
            <person name="Peter G."/>
            <person name="Philippe R."/>
            <person name="Pilate G."/>
            <person name="Poliakov A."/>
            <person name="Razumovskaya J."/>
            <person name="Richardson P."/>
            <person name="Rinaldi C."/>
            <person name="Ritland K."/>
            <person name="Rouze P."/>
            <person name="Ryaboy D."/>
            <person name="Schmutz J."/>
            <person name="Schrader J."/>
            <person name="Segerman B."/>
            <person name="Shin H."/>
            <person name="Siddiqui A."/>
            <person name="Sterky F."/>
            <person name="Terry A."/>
            <person name="Tsai C.J."/>
            <person name="Uberbacher E."/>
            <person name="Unneberg P."/>
            <person name="Vahala J."/>
            <person name="Wall K."/>
            <person name="Wessler S."/>
            <person name="Yang G."/>
            <person name="Yin T."/>
            <person name="Douglas C."/>
            <person name="Marra M."/>
            <person name="Sandberg G."/>
            <person name="Van de Peer Y."/>
            <person name="Rokhsar D."/>
        </authorList>
    </citation>
    <scope>NUCLEOTIDE SEQUENCE [LARGE SCALE GENOMIC DNA]</scope>
    <source>
        <strain evidence="2">cv. Nisqually</strain>
    </source>
</reference>
<sequence>MITLQGYDGMRRVLDSLITEEIKLLNYKEAMESRLSLLDSGDTNLEGSQKIGNVKQCLVRHKALVTGDILGDPHQGVCYLFYVYRYNVSVFVDDYCAVRDTNTRRFKLLAGTQMTTDVQEATNGKEALYLHLAGCSFDLVLMDNQMEFRRIRKTQECYS</sequence>
<name>A0A3N7E7H6_POPTR</name>
<dbReference type="Gene3D" id="3.40.50.2300">
    <property type="match status" value="1"/>
</dbReference>
<dbReference type="EMBL" id="CM009290">
    <property type="protein sequence ID" value="RQO84436.1"/>
    <property type="molecule type" value="Genomic_DNA"/>
</dbReference>
<dbReference type="Proteomes" id="UP000006729">
    <property type="component" value="Chromosome 1"/>
</dbReference>
<gene>
    <name evidence="1" type="ORF">POPTR_001G054301</name>
</gene>
<evidence type="ECO:0000313" key="2">
    <source>
        <dbReference type="Proteomes" id="UP000006729"/>
    </source>
</evidence>
<proteinExistence type="predicted"/>
<dbReference type="InterPro" id="IPR011006">
    <property type="entry name" value="CheY-like_superfamily"/>
</dbReference>
<protein>
    <submittedName>
        <fullName evidence="1">Uncharacterized protein</fullName>
    </submittedName>
</protein>